<evidence type="ECO:0000259" key="2">
    <source>
        <dbReference type="Pfam" id="PF16697"/>
    </source>
</evidence>
<name>A0ABW8EX37_9BURK</name>
<feature type="region of interest" description="Disordered" evidence="1">
    <location>
        <begin position="95"/>
        <end position="126"/>
    </location>
</feature>
<sequence length="350" mass="37497">MHELRILNGYHRGATLPLTEPGDLSIGADEDADVVLADPGILPRHATFTLAAGGWTLAAADGVIRDAHSNATPPQLALSFGDFARADRIWLTVVDDSTPWSDPPAEPQDQPEADAAGEDEAATPEEAAVAPDAIAAADLFDPNEEQALEAAQQAQAPANHAAIGDGGERRGRGYRMVLVAFVAAIALSGAAAYGLTSHPDVSAKEALARQAELKRLAALPRQLPADELELALRKRLDQVDLLNRVTLDLGPREWIIRGALGEEDAERLQRMLRAFAKSYVIDFPISVKIGNAESMLPFRISQVMTGVDPSIVTDDGRRLYVGDEYRGVRLVAVAGNQLKFSGKHALNVSW</sequence>
<dbReference type="EMBL" id="JBIUZV010000001">
    <property type="protein sequence ID" value="MFJ3044646.1"/>
    <property type="molecule type" value="Genomic_DNA"/>
</dbReference>
<organism evidence="4 5">
    <name type="scientific">Herbaspirillum chlorophenolicum</name>
    <dbReference type="NCBI Taxonomy" id="211589"/>
    <lineage>
        <taxon>Bacteria</taxon>
        <taxon>Pseudomonadati</taxon>
        <taxon>Pseudomonadota</taxon>
        <taxon>Betaproteobacteria</taxon>
        <taxon>Burkholderiales</taxon>
        <taxon>Oxalobacteraceae</taxon>
        <taxon>Herbaspirillum</taxon>
    </lineage>
</organism>
<comment type="caution">
    <text evidence="4">The sequence shown here is derived from an EMBL/GenBank/DDBJ whole genome shotgun (WGS) entry which is preliminary data.</text>
</comment>
<reference evidence="4 5" key="1">
    <citation type="submission" date="2024-10" db="EMBL/GenBank/DDBJ databases">
        <title>The Natural Products Discovery Center: Release of the First 8490 Sequenced Strains for Exploring Actinobacteria Biosynthetic Diversity.</title>
        <authorList>
            <person name="Kalkreuter E."/>
            <person name="Kautsar S.A."/>
            <person name="Yang D."/>
            <person name="Bader C.D."/>
            <person name="Teijaro C.N."/>
            <person name="Fluegel L."/>
            <person name="Davis C.M."/>
            <person name="Simpson J.R."/>
            <person name="Lauterbach L."/>
            <person name="Steele A.D."/>
            <person name="Gui C."/>
            <person name="Meng S."/>
            <person name="Li G."/>
            <person name="Viehrig K."/>
            <person name="Ye F."/>
            <person name="Su P."/>
            <person name="Kiefer A.F."/>
            <person name="Nichols A."/>
            <person name="Cepeda A.J."/>
            <person name="Yan W."/>
            <person name="Fan B."/>
            <person name="Jiang Y."/>
            <person name="Adhikari A."/>
            <person name="Zheng C.-J."/>
            <person name="Schuster L."/>
            <person name="Cowan T.M."/>
            <person name="Smanski M.J."/>
            <person name="Chevrette M.G."/>
            <person name="De Carvalho L.P.S."/>
            <person name="Shen B."/>
        </authorList>
    </citation>
    <scope>NUCLEOTIDE SEQUENCE [LARGE SCALE GENOMIC DNA]</scope>
    <source>
        <strain evidence="4 5">NPDC087045</strain>
    </source>
</reference>
<feature type="domain" description="YscD cytoplasmic" evidence="2">
    <location>
        <begin position="5"/>
        <end position="91"/>
    </location>
</feature>
<evidence type="ECO:0000259" key="3">
    <source>
        <dbReference type="Pfam" id="PF21934"/>
    </source>
</evidence>
<dbReference type="InterPro" id="IPR008984">
    <property type="entry name" value="SMAD_FHA_dom_sf"/>
</dbReference>
<dbReference type="Proteomes" id="UP001617427">
    <property type="component" value="Unassembled WGS sequence"/>
</dbReference>
<dbReference type="CDD" id="cd00060">
    <property type="entry name" value="FHA"/>
    <property type="match status" value="1"/>
</dbReference>
<protein>
    <submittedName>
        <fullName evidence="4">FHA domain-containing protein</fullName>
    </submittedName>
</protein>
<accession>A0ABW8EX37</accession>
<dbReference type="Pfam" id="PF16697">
    <property type="entry name" value="Yop-YscD_cpl"/>
    <property type="match status" value="1"/>
</dbReference>
<evidence type="ECO:0000313" key="4">
    <source>
        <dbReference type="EMBL" id="MFJ3044646.1"/>
    </source>
</evidence>
<dbReference type="Gene3D" id="2.60.200.20">
    <property type="match status" value="1"/>
</dbReference>
<feature type="compositionally biased region" description="Acidic residues" evidence="1">
    <location>
        <begin position="109"/>
        <end position="123"/>
    </location>
</feature>
<feature type="domain" description="YscD-like Bon-like" evidence="3">
    <location>
        <begin position="231"/>
        <end position="287"/>
    </location>
</feature>
<proteinExistence type="predicted"/>
<dbReference type="InterPro" id="IPR053946">
    <property type="entry name" value="YscD_ppl_3rd"/>
</dbReference>
<keyword evidence="5" id="KW-1185">Reference proteome</keyword>
<gene>
    <name evidence="4" type="ORF">ACIPEN_02340</name>
</gene>
<dbReference type="Pfam" id="PF21934">
    <property type="entry name" value="Yop-YscD_ppl_3rd"/>
    <property type="match status" value="1"/>
</dbReference>
<dbReference type="InterPro" id="IPR032030">
    <property type="entry name" value="YscD_cytoplasmic_dom"/>
</dbReference>
<dbReference type="RefSeq" id="WP_402698163.1">
    <property type="nucleotide sequence ID" value="NZ_JBIUZV010000001.1"/>
</dbReference>
<dbReference type="SUPFAM" id="SSF49879">
    <property type="entry name" value="SMAD/FHA domain"/>
    <property type="match status" value="1"/>
</dbReference>
<evidence type="ECO:0000313" key="5">
    <source>
        <dbReference type="Proteomes" id="UP001617427"/>
    </source>
</evidence>
<evidence type="ECO:0000256" key="1">
    <source>
        <dbReference type="SAM" id="MobiDB-lite"/>
    </source>
</evidence>